<evidence type="ECO:0000313" key="3">
    <source>
        <dbReference type="EMBL" id="GAA0242725.1"/>
    </source>
</evidence>
<dbReference type="PANTHER" id="PTHR43316">
    <property type="entry name" value="HYDROLASE, HALOACID DELAHOGENASE-RELATED"/>
    <property type="match status" value="1"/>
</dbReference>
<dbReference type="CDD" id="cd02588">
    <property type="entry name" value="HAD_L2-DEX"/>
    <property type="match status" value="1"/>
</dbReference>
<dbReference type="RefSeq" id="WP_344649440.1">
    <property type="nucleotide sequence ID" value="NZ_BAAAGX010000010.1"/>
</dbReference>
<dbReference type="InterPro" id="IPR036412">
    <property type="entry name" value="HAD-like_sf"/>
</dbReference>
<accession>A0ABN0U992</accession>
<dbReference type="Pfam" id="PF00702">
    <property type="entry name" value="Hydrolase"/>
    <property type="match status" value="1"/>
</dbReference>
<dbReference type="Proteomes" id="UP001500967">
    <property type="component" value="Unassembled WGS sequence"/>
</dbReference>
<dbReference type="InterPro" id="IPR006439">
    <property type="entry name" value="HAD-SF_hydro_IA"/>
</dbReference>
<dbReference type="PANTHER" id="PTHR43316:SF3">
    <property type="entry name" value="HALOACID DEHALOGENASE, TYPE II (AFU_ORTHOLOGUE AFUA_2G07750)-RELATED"/>
    <property type="match status" value="1"/>
</dbReference>
<keyword evidence="4" id="KW-1185">Reference proteome</keyword>
<evidence type="ECO:0000256" key="2">
    <source>
        <dbReference type="ARBA" id="ARBA00022801"/>
    </source>
</evidence>
<dbReference type="Gene3D" id="1.10.150.240">
    <property type="entry name" value="Putative phosphatase, domain 2"/>
    <property type="match status" value="1"/>
</dbReference>
<keyword evidence="2 3" id="KW-0378">Hydrolase</keyword>
<evidence type="ECO:0000256" key="1">
    <source>
        <dbReference type="ARBA" id="ARBA00008106"/>
    </source>
</evidence>
<dbReference type="InterPro" id="IPR006328">
    <property type="entry name" value="2-HAD"/>
</dbReference>
<comment type="caution">
    <text evidence="3">The sequence shown here is derived from an EMBL/GenBank/DDBJ whole genome shotgun (WGS) entry which is preliminary data.</text>
</comment>
<dbReference type="NCBIfam" id="TIGR01493">
    <property type="entry name" value="HAD-SF-IA-v2"/>
    <property type="match status" value="1"/>
</dbReference>
<gene>
    <name evidence="3" type="ORF">GCM10009539_30200</name>
</gene>
<organism evidence="3 4">
    <name type="scientific">Cryptosporangium japonicum</name>
    <dbReference type="NCBI Taxonomy" id="80872"/>
    <lineage>
        <taxon>Bacteria</taxon>
        <taxon>Bacillati</taxon>
        <taxon>Actinomycetota</taxon>
        <taxon>Actinomycetes</taxon>
        <taxon>Cryptosporangiales</taxon>
        <taxon>Cryptosporangiaceae</taxon>
        <taxon>Cryptosporangium</taxon>
    </lineage>
</organism>
<dbReference type="SUPFAM" id="SSF56784">
    <property type="entry name" value="HAD-like"/>
    <property type="match status" value="1"/>
</dbReference>
<dbReference type="InterPro" id="IPR023198">
    <property type="entry name" value="PGP-like_dom2"/>
</dbReference>
<dbReference type="Gene3D" id="3.40.50.1000">
    <property type="entry name" value="HAD superfamily/HAD-like"/>
    <property type="match status" value="1"/>
</dbReference>
<dbReference type="EMBL" id="BAAAGX010000010">
    <property type="protein sequence ID" value="GAA0242725.1"/>
    <property type="molecule type" value="Genomic_DNA"/>
</dbReference>
<dbReference type="GO" id="GO:0016787">
    <property type="term" value="F:hydrolase activity"/>
    <property type="evidence" value="ECO:0007669"/>
    <property type="project" value="UniProtKB-KW"/>
</dbReference>
<comment type="similarity">
    <text evidence="1">Belongs to the HAD-like hydrolase superfamily. S-2-haloalkanoic acid dehalogenase family.</text>
</comment>
<dbReference type="InterPro" id="IPR051540">
    <property type="entry name" value="S-2-haloacid_dehalogenase"/>
</dbReference>
<sequence>MLWVFDINETMLDLTPLDAHFDSPEDRERWFALVIHGALVSAATGRYRDFSELGSAGYRQLHGAGSDLGATMRALPAHPDVAGGLIALRAAGHRLVALGNSPKAVVDAQLAHARLAPSFDAVYSAEQAGALKPSAAPYRLVLEREGVAPSEAVMVAAHGWDIAGAQAAGLRSVFVARPGRSLLPLEPEPDAVVADFTALAGCLGTPLSRSDG</sequence>
<name>A0ABN0U992_9ACTN</name>
<evidence type="ECO:0000313" key="4">
    <source>
        <dbReference type="Proteomes" id="UP001500967"/>
    </source>
</evidence>
<protein>
    <submittedName>
        <fullName evidence="3">HAD family hydrolase</fullName>
    </submittedName>
</protein>
<proteinExistence type="inferred from homology"/>
<reference evidence="3 4" key="1">
    <citation type="journal article" date="2019" name="Int. J. Syst. Evol. Microbiol.">
        <title>The Global Catalogue of Microorganisms (GCM) 10K type strain sequencing project: providing services to taxonomists for standard genome sequencing and annotation.</title>
        <authorList>
            <consortium name="The Broad Institute Genomics Platform"/>
            <consortium name="The Broad Institute Genome Sequencing Center for Infectious Disease"/>
            <person name="Wu L."/>
            <person name="Ma J."/>
        </authorList>
    </citation>
    <scope>NUCLEOTIDE SEQUENCE [LARGE SCALE GENOMIC DNA]</scope>
    <source>
        <strain evidence="3 4">JCM 10425</strain>
    </source>
</reference>
<dbReference type="InterPro" id="IPR023214">
    <property type="entry name" value="HAD_sf"/>
</dbReference>